<protein>
    <submittedName>
        <fullName evidence="2">Uncharacterized protein</fullName>
    </submittedName>
</protein>
<keyword evidence="3" id="KW-1185">Reference proteome</keyword>
<evidence type="ECO:0000313" key="2">
    <source>
        <dbReference type="EMBL" id="TPD67253.1"/>
    </source>
</evidence>
<reference evidence="2 3" key="2">
    <citation type="submission" date="2019-06" db="EMBL/GenBank/DDBJ databases">
        <authorList>
            <person name="Seo Y."/>
        </authorList>
    </citation>
    <scope>NUCLEOTIDE SEQUENCE [LARGE SCALE GENOMIC DNA]</scope>
    <source>
        <strain evidence="2 3">MaA-Y11</strain>
    </source>
</reference>
<dbReference type="Proteomes" id="UP000319175">
    <property type="component" value="Unassembled WGS sequence"/>
</dbReference>
<evidence type="ECO:0000313" key="3">
    <source>
        <dbReference type="Proteomes" id="UP000319175"/>
    </source>
</evidence>
<proteinExistence type="predicted"/>
<dbReference type="OrthoDB" id="1376397at2"/>
<dbReference type="EMBL" id="VFJE01000055">
    <property type="protein sequence ID" value="TPD67253.1"/>
    <property type="molecule type" value="Genomic_DNA"/>
</dbReference>
<dbReference type="AlphaFoldDB" id="A0A501Q3J9"/>
<comment type="caution">
    <text evidence="2">The sequence shown here is derived from an EMBL/GenBank/DDBJ whole genome shotgun (WGS) entry which is preliminary data.</text>
</comment>
<feature type="chain" id="PRO_5021277550" evidence="1">
    <location>
        <begin position="21"/>
        <end position="171"/>
    </location>
</feature>
<evidence type="ECO:0000256" key="1">
    <source>
        <dbReference type="SAM" id="SignalP"/>
    </source>
</evidence>
<accession>A0A501Q3J9</accession>
<dbReference type="RefSeq" id="WP_140001411.1">
    <property type="nucleotide sequence ID" value="NZ_VFJE01000055.1"/>
</dbReference>
<name>A0A501Q3J9_9FLAO</name>
<dbReference type="PROSITE" id="PS51257">
    <property type="entry name" value="PROKAR_LIPOPROTEIN"/>
    <property type="match status" value="1"/>
</dbReference>
<gene>
    <name evidence="2" type="ORF">FJA49_13340</name>
</gene>
<reference evidence="2 3" key="1">
    <citation type="submission" date="2019-06" db="EMBL/GenBank/DDBJ databases">
        <title>Flavobacterium sp. MaA-Y11 from geoumgang.</title>
        <authorList>
            <person name="Jeong S."/>
        </authorList>
    </citation>
    <scope>NUCLEOTIDE SEQUENCE [LARGE SCALE GENOMIC DNA]</scope>
    <source>
        <strain evidence="2 3">MaA-Y11</strain>
    </source>
</reference>
<sequence>MKKGKILVLAILALGFGACSSDDDSSNNNMGTIEGVYDLTEFNTAAPTDFDQNGTASTNQMSESNCYNDRKIDFNSDNTFTYEMDYILIDTNTGVAVCAENTVTGTWTATNSVITATYEEENGTEVTLNFTRSNNGRTLTQATALTTYPDRNADGVAYNRIGGVTLVFTKQ</sequence>
<keyword evidence="1" id="KW-0732">Signal</keyword>
<feature type="signal peptide" evidence="1">
    <location>
        <begin position="1"/>
        <end position="20"/>
    </location>
</feature>
<organism evidence="2 3">
    <name type="scientific">Flavobacterium microcysteis</name>
    <dbReference type="NCBI Taxonomy" id="2596891"/>
    <lineage>
        <taxon>Bacteria</taxon>
        <taxon>Pseudomonadati</taxon>
        <taxon>Bacteroidota</taxon>
        <taxon>Flavobacteriia</taxon>
        <taxon>Flavobacteriales</taxon>
        <taxon>Flavobacteriaceae</taxon>
        <taxon>Flavobacterium</taxon>
    </lineage>
</organism>